<evidence type="ECO:0000256" key="11">
    <source>
        <dbReference type="RuleBase" id="RU362119"/>
    </source>
</evidence>
<feature type="signal peptide" evidence="11">
    <location>
        <begin position="1"/>
        <end position="31"/>
    </location>
</feature>
<dbReference type="InterPro" id="IPR036907">
    <property type="entry name" value="5'-Nucleotdase_C_sf"/>
</dbReference>
<feature type="region of interest" description="Disordered" evidence="12">
    <location>
        <begin position="736"/>
        <end position="758"/>
    </location>
</feature>
<evidence type="ECO:0000256" key="2">
    <source>
        <dbReference type="ARBA" id="ARBA00001730"/>
    </source>
</evidence>
<feature type="compositionally biased region" description="Basic and acidic residues" evidence="12">
    <location>
        <begin position="749"/>
        <end position="758"/>
    </location>
</feature>
<keyword evidence="8 11" id="KW-0547">Nucleotide-binding</keyword>
<dbReference type="Pfam" id="PF02872">
    <property type="entry name" value="5_nucleotid_C"/>
    <property type="match status" value="1"/>
</dbReference>
<dbReference type="InterPro" id="IPR008965">
    <property type="entry name" value="CBM2/CBM3_carb-bd_dom_sf"/>
</dbReference>
<dbReference type="InterPro" id="IPR004843">
    <property type="entry name" value="Calcineurin-like_PHP"/>
</dbReference>
<evidence type="ECO:0000256" key="8">
    <source>
        <dbReference type="ARBA" id="ARBA00022741"/>
    </source>
</evidence>
<evidence type="ECO:0000259" key="14">
    <source>
        <dbReference type="Pfam" id="PF02872"/>
    </source>
</evidence>
<evidence type="ECO:0000256" key="6">
    <source>
        <dbReference type="ARBA" id="ARBA00022723"/>
    </source>
</evidence>
<evidence type="ECO:0000256" key="10">
    <source>
        <dbReference type="ARBA" id="ARBA00023268"/>
    </source>
</evidence>
<dbReference type="PRINTS" id="PR01607">
    <property type="entry name" value="APYRASEFAMLY"/>
</dbReference>
<dbReference type="RefSeq" id="WP_089198703.1">
    <property type="nucleotide sequence ID" value="NZ_NHRJ02000002.1"/>
</dbReference>
<dbReference type="NCBIfam" id="NF006938">
    <property type="entry name" value="PRK09420.1"/>
    <property type="match status" value="1"/>
</dbReference>
<dbReference type="Gene3D" id="3.60.21.10">
    <property type="match status" value="1"/>
</dbReference>
<comment type="similarity">
    <text evidence="5 11">Belongs to the 5'-nucleotidase family.</text>
</comment>
<dbReference type="InterPro" id="IPR006179">
    <property type="entry name" value="5_nucleotidase/apyrase"/>
</dbReference>
<keyword evidence="9 11" id="KW-0378">Hydrolase</keyword>
<evidence type="ECO:0000256" key="1">
    <source>
        <dbReference type="ARBA" id="ARBA00000527"/>
    </source>
</evidence>
<proteinExistence type="inferred from homology"/>
<dbReference type="GO" id="GO:0000166">
    <property type="term" value="F:nucleotide binding"/>
    <property type="evidence" value="ECO:0007669"/>
    <property type="project" value="UniProtKB-KW"/>
</dbReference>
<comment type="catalytic activity">
    <reaction evidence="2">
        <text>a nucleoside 2',3'-cyclic phosphate + H2O = a nucleoside 3'-phosphate + H(+)</text>
        <dbReference type="Rhea" id="RHEA:19621"/>
        <dbReference type="ChEBI" id="CHEBI:15377"/>
        <dbReference type="ChEBI" id="CHEBI:15378"/>
        <dbReference type="ChEBI" id="CHEBI:66949"/>
        <dbReference type="ChEBI" id="CHEBI:66954"/>
        <dbReference type="EC" id="3.1.4.16"/>
    </reaction>
</comment>
<dbReference type="InterPro" id="IPR029052">
    <property type="entry name" value="Metallo-depent_PP-like"/>
</dbReference>
<dbReference type="PROSITE" id="PS00786">
    <property type="entry name" value="5_NUCLEOTIDASE_2"/>
    <property type="match status" value="1"/>
</dbReference>
<dbReference type="Proteomes" id="UP000214746">
    <property type="component" value="Unassembled WGS sequence"/>
</dbReference>
<dbReference type="SUPFAM" id="SSF49384">
    <property type="entry name" value="Carbohydrate-binding domain"/>
    <property type="match status" value="1"/>
</dbReference>
<evidence type="ECO:0000256" key="4">
    <source>
        <dbReference type="ARBA" id="ARBA00004196"/>
    </source>
</evidence>
<dbReference type="OrthoDB" id="9775118at2"/>
<evidence type="ECO:0000256" key="9">
    <source>
        <dbReference type="ARBA" id="ARBA00022801"/>
    </source>
</evidence>
<comment type="caution">
    <text evidence="15">The sequence shown here is derived from an EMBL/GenBank/DDBJ whole genome shotgun (WGS) entry which is preliminary data.</text>
</comment>
<evidence type="ECO:0000256" key="12">
    <source>
        <dbReference type="SAM" id="MobiDB-lite"/>
    </source>
</evidence>
<dbReference type="GO" id="GO:0008663">
    <property type="term" value="F:2',3'-cyclic-nucleotide 2'-phosphodiesterase activity"/>
    <property type="evidence" value="ECO:0007669"/>
    <property type="project" value="UniProtKB-EC"/>
</dbReference>
<sequence length="758" mass="82087">MKLLRSKHLVTSKLALSLIAGLLALPAPMHAETAPLAQAGNVHLRLMETTDIHMNLVNYDYYTMQQTDTFGLAKTASLIKQKRAEAQNSMLFDNGDLIQGSPLGDYVARVNPLPEGAVHPAYKAMNLLDYDAATLGNHEFNYGLAFLENNLKGANFPYVSANVFKDDHDNDPTNDQPYIEPWKIIDKEVVDEAGHKHILKVGVIGFVPPQIMQWDNSHLSGKVIAKDIVDSARIYVDQMKAAGADIIVALAHTGGGDKTDYKPGSENAGYALAGVAGIDAILLGHTHTTMKESNYNGVAMVQAGGWGDHLGVIDLKLTKDGSGRWVVLDDQTAANAYSIFTRQNGAVIPNVDADQDILDAVAVEHDGTVQYVQQTVGTTSAQIFSYFAQVQDDPSIQIVTHAQKWYAEQKLQGTDWQGLPILSAGAPFKLNTNIPAGAISIKDTASLYQFPNTVSMVKMSGEQVKEWLEMSAGQFNQIDPNRADEQPLINASFPSFNFDVIDGVTYQIDVTQPARYNTDGNVANAAASRIKQLQWNGQPIDMNQDFVVVTNNYRAGGGGNFPGIHNNPGLEKLNFPDENRQALVDFIKSQGTINPTADRNWTFTPIDASVNVTFTASAEGKNLIGANSMLQYVSETSSPGTAKYAIKLSGTSPRDEVSQARISLEGHKKVHAGKKFDLHVNLAESNKVDAASVTLKFDPQLLQVLDANPHIAGIQVKHGTSAEGANVKYEVDNAAGTNKAYGHKPGRPAPERREGSDG</sequence>
<dbReference type="GO" id="GO:0046872">
    <property type="term" value="F:metal ion binding"/>
    <property type="evidence" value="ECO:0007669"/>
    <property type="project" value="UniProtKB-KW"/>
</dbReference>
<dbReference type="GO" id="GO:0008254">
    <property type="term" value="F:3'-nucleotidase activity"/>
    <property type="evidence" value="ECO:0007669"/>
    <property type="project" value="UniProtKB-EC"/>
</dbReference>
<keyword evidence="16" id="KW-1185">Reference proteome</keyword>
<dbReference type="InterPro" id="IPR006146">
    <property type="entry name" value="5'-Nucleotdase_CS"/>
</dbReference>
<evidence type="ECO:0000256" key="3">
    <source>
        <dbReference type="ARBA" id="ARBA00001968"/>
    </source>
</evidence>
<dbReference type="InterPro" id="IPR008334">
    <property type="entry name" value="5'-Nucleotdase_C"/>
</dbReference>
<dbReference type="Gene3D" id="2.60.40.680">
    <property type="match status" value="1"/>
</dbReference>
<feature type="domain" description="5'-Nucleotidase C-terminal" evidence="14">
    <location>
        <begin position="376"/>
        <end position="562"/>
    </location>
</feature>
<dbReference type="GO" id="GO:0009166">
    <property type="term" value="P:nucleotide catabolic process"/>
    <property type="evidence" value="ECO:0007669"/>
    <property type="project" value="InterPro"/>
</dbReference>
<name>A0A2W1NA76_PAEXE</name>
<organism evidence="15 16">
    <name type="scientific">Paenibacillus xerothermodurans</name>
    <dbReference type="NCBI Taxonomy" id="1977292"/>
    <lineage>
        <taxon>Bacteria</taxon>
        <taxon>Bacillati</taxon>
        <taxon>Bacillota</taxon>
        <taxon>Bacilli</taxon>
        <taxon>Bacillales</taxon>
        <taxon>Paenibacillaceae</taxon>
        <taxon>Paenibacillus</taxon>
    </lineage>
</organism>
<keyword evidence="6" id="KW-0479">Metal-binding</keyword>
<dbReference type="Pfam" id="PF00149">
    <property type="entry name" value="Metallophos"/>
    <property type="match status" value="1"/>
</dbReference>
<dbReference type="PANTHER" id="PTHR11575">
    <property type="entry name" value="5'-NUCLEOTIDASE-RELATED"/>
    <property type="match status" value="1"/>
</dbReference>
<feature type="chain" id="PRO_5015801338" evidence="11">
    <location>
        <begin position="32"/>
        <end position="758"/>
    </location>
</feature>
<comment type="subcellular location">
    <subcellularLocation>
        <location evidence="4">Cell envelope</location>
    </subcellularLocation>
</comment>
<protein>
    <submittedName>
        <fullName evidence="15">Bifunctional 2',3'-cyclic-nucleotide 2'-phosphodiesterase/3'-nucleotidase</fullName>
    </submittedName>
</protein>
<dbReference type="SUPFAM" id="SSF55816">
    <property type="entry name" value="5'-nucleotidase (syn. UDP-sugar hydrolase), C-terminal domain"/>
    <property type="match status" value="1"/>
</dbReference>
<keyword evidence="10" id="KW-0511">Multifunctional enzyme</keyword>
<gene>
    <name evidence="15" type="ORF">CBW46_003665</name>
</gene>
<dbReference type="Gene3D" id="3.90.780.10">
    <property type="entry name" value="5'-Nucleotidase, C-terminal domain"/>
    <property type="match status" value="1"/>
</dbReference>
<comment type="cofactor">
    <cofactor evidence="3">
        <name>a divalent metal cation</name>
        <dbReference type="ChEBI" id="CHEBI:60240"/>
    </cofactor>
</comment>
<dbReference type="CDD" id="cd07410">
    <property type="entry name" value="MPP_CpdB_N"/>
    <property type="match status" value="1"/>
</dbReference>
<evidence type="ECO:0000313" key="15">
    <source>
        <dbReference type="EMBL" id="PZE21559.1"/>
    </source>
</evidence>
<evidence type="ECO:0000313" key="16">
    <source>
        <dbReference type="Proteomes" id="UP000214746"/>
    </source>
</evidence>
<dbReference type="EMBL" id="NHRJ02000002">
    <property type="protein sequence ID" value="PZE21559.1"/>
    <property type="molecule type" value="Genomic_DNA"/>
</dbReference>
<evidence type="ECO:0000259" key="13">
    <source>
        <dbReference type="Pfam" id="PF00149"/>
    </source>
</evidence>
<accession>A0A2W1NA76</accession>
<dbReference type="SUPFAM" id="SSF56300">
    <property type="entry name" value="Metallo-dependent phosphatases"/>
    <property type="match status" value="1"/>
</dbReference>
<reference evidence="15" key="1">
    <citation type="submission" date="2018-06" db="EMBL/GenBank/DDBJ databases">
        <title>Paenibacillus xerothermodurans sp. nov. an extremely dry heat resistant spore forming bacterium isolated from the soil of Cape Canaveral, Florida.</title>
        <authorList>
            <person name="Seuylemezian A."/>
            <person name="Kaur N."/>
            <person name="Patil P."/>
            <person name="Patil P."/>
            <person name="Mayilraj S."/>
            <person name="Vaishampayan P."/>
        </authorList>
    </citation>
    <scope>NUCLEOTIDE SEQUENCE [LARGE SCALE GENOMIC DNA]</scope>
    <source>
        <strain evidence="15">ATCC 27380</strain>
    </source>
</reference>
<dbReference type="AlphaFoldDB" id="A0A2W1NA76"/>
<dbReference type="PANTHER" id="PTHR11575:SF6">
    <property type="entry name" value="2',3'-CYCLIC-NUCLEOTIDE 2'-PHOSPHODIESTERASE_3'-NUCLEOTIDASE"/>
    <property type="match status" value="1"/>
</dbReference>
<comment type="catalytic activity">
    <reaction evidence="1">
        <text>a ribonucleoside 3'-phosphate + H2O = a ribonucleoside + phosphate</text>
        <dbReference type="Rhea" id="RHEA:10144"/>
        <dbReference type="ChEBI" id="CHEBI:13197"/>
        <dbReference type="ChEBI" id="CHEBI:15377"/>
        <dbReference type="ChEBI" id="CHEBI:18254"/>
        <dbReference type="ChEBI" id="CHEBI:43474"/>
        <dbReference type="EC" id="3.1.3.6"/>
    </reaction>
</comment>
<evidence type="ECO:0000256" key="5">
    <source>
        <dbReference type="ARBA" id="ARBA00006654"/>
    </source>
</evidence>
<evidence type="ECO:0000256" key="7">
    <source>
        <dbReference type="ARBA" id="ARBA00022729"/>
    </source>
</evidence>
<dbReference type="GO" id="GO:0030288">
    <property type="term" value="C:outer membrane-bounded periplasmic space"/>
    <property type="evidence" value="ECO:0007669"/>
    <property type="project" value="TreeGrafter"/>
</dbReference>
<keyword evidence="7 11" id="KW-0732">Signal</keyword>
<dbReference type="GO" id="GO:0030246">
    <property type="term" value="F:carbohydrate binding"/>
    <property type="evidence" value="ECO:0007669"/>
    <property type="project" value="InterPro"/>
</dbReference>
<dbReference type="InterPro" id="IPR041827">
    <property type="entry name" value="CpdB_N"/>
</dbReference>
<feature type="domain" description="Calcineurin-like phosphoesterase" evidence="13">
    <location>
        <begin position="45"/>
        <end position="288"/>
    </location>
</feature>